<organism evidence="2 3">
    <name type="scientific">Catenuloplanes atrovinosus</name>
    <dbReference type="NCBI Taxonomy" id="137266"/>
    <lineage>
        <taxon>Bacteria</taxon>
        <taxon>Bacillati</taxon>
        <taxon>Actinomycetota</taxon>
        <taxon>Actinomycetes</taxon>
        <taxon>Micromonosporales</taxon>
        <taxon>Micromonosporaceae</taxon>
        <taxon>Catenuloplanes</taxon>
    </lineage>
</organism>
<evidence type="ECO:0000313" key="3">
    <source>
        <dbReference type="Proteomes" id="UP001183643"/>
    </source>
</evidence>
<feature type="transmembrane region" description="Helical" evidence="1">
    <location>
        <begin position="112"/>
        <end position="131"/>
    </location>
</feature>
<sequence>MSWRARIAIVPASVLPALSVLVVAAVADGLTFGSTWAWIAAALIVGFVNSGVEAVYDLSLRILPWPSPAQFVRRQALWGLAAGVVNTVVLLLLPLLLNIVSNDASATLVDSLIGGLVGGLCFAVGSAVADIEMSVGSGNVD</sequence>
<keyword evidence="3" id="KW-1185">Reference proteome</keyword>
<dbReference type="EMBL" id="JAVDYB010000001">
    <property type="protein sequence ID" value="MDR7276284.1"/>
    <property type="molecule type" value="Genomic_DNA"/>
</dbReference>
<keyword evidence="1" id="KW-0472">Membrane</keyword>
<name>A0AAE4CAX4_9ACTN</name>
<accession>A0AAE4CAX4</accession>
<keyword evidence="1" id="KW-0812">Transmembrane</keyword>
<proteinExistence type="predicted"/>
<dbReference type="Proteomes" id="UP001183643">
    <property type="component" value="Unassembled WGS sequence"/>
</dbReference>
<comment type="caution">
    <text evidence="2">The sequence shown here is derived from an EMBL/GenBank/DDBJ whole genome shotgun (WGS) entry which is preliminary data.</text>
</comment>
<dbReference type="AlphaFoldDB" id="A0AAE4CAX4"/>
<dbReference type="RefSeq" id="WP_310368307.1">
    <property type="nucleotide sequence ID" value="NZ_JAVDYB010000001.1"/>
</dbReference>
<evidence type="ECO:0000313" key="2">
    <source>
        <dbReference type="EMBL" id="MDR7276284.1"/>
    </source>
</evidence>
<gene>
    <name evidence="2" type="ORF">J2S41_003062</name>
</gene>
<keyword evidence="1" id="KW-1133">Transmembrane helix</keyword>
<feature type="transmembrane region" description="Helical" evidence="1">
    <location>
        <begin position="37"/>
        <end position="56"/>
    </location>
</feature>
<reference evidence="2" key="1">
    <citation type="submission" date="2023-07" db="EMBL/GenBank/DDBJ databases">
        <title>Sequencing the genomes of 1000 actinobacteria strains.</title>
        <authorList>
            <person name="Klenk H.-P."/>
        </authorList>
    </citation>
    <scope>NUCLEOTIDE SEQUENCE</scope>
    <source>
        <strain evidence="2">DSM 44707</strain>
    </source>
</reference>
<evidence type="ECO:0000256" key="1">
    <source>
        <dbReference type="SAM" id="Phobius"/>
    </source>
</evidence>
<feature type="transmembrane region" description="Helical" evidence="1">
    <location>
        <begin position="77"/>
        <end position="100"/>
    </location>
</feature>
<protein>
    <submittedName>
        <fullName evidence="2">Uncharacterized membrane protein YvlD (DUF360 family)</fullName>
    </submittedName>
</protein>